<dbReference type="AlphaFoldDB" id="A0A9Q0WNG8"/>
<proteinExistence type="predicted"/>
<accession>A0A9Q0WNG8</accession>
<dbReference type="Proteomes" id="UP001151532">
    <property type="component" value="Chromosome 11"/>
</dbReference>
<feature type="compositionally biased region" description="Low complexity" evidence="1">
    <location>
        <begin position="1"/>
        <end position="15"/>
    </location>
</feature>
<feature type="transmembrane region" description="Helical" evidence="2">
    <location>
        <begin position="40"/>
        <end position="60"/>
    </location>
</feature>
<reference evidence="3" key="2">
    <citation type="journal article" date="2023" name="Int. J. Mol. Sci.">
        <title>De Novo Assembly and Annotation of 11 Diverse Shrub Willow (Salix) Genomes Reveals Novel Gene Organization in Sex-Linked Regions.</title>
        <authorList>
            <person name="Hyden B."/>
            <person name="Feng K."/>
            <person name="Yates T.B."/>
            <person name="Jawdy S."/>
            <person name="Cereghino C."/>
            <person name="Smart L.B."/>
            <person name="Muchero W."/>
        </authorList>
    </citation>
    <scope>NUCLEOTIDE SEQUENCE</scope>
    <source>
        <tissue evidence="3">Shoot tip</tissue>
    </source>
</reference>
<evidence type="ECO:0000313" key="4">
    <source>
        <dbReference type="Proteomes" id="UP001151532"/>
    </source>
</evidence>
<evidence type="ECO:0000313" key="3">
    <source>
        <dbReference type="EMBL" id="KAJ6770461.1"/>
    </source>
</evidence>
<keyword evidence="4" id="KW-1185">Reference proteome</keyword>
<evidence type="ECO:0000256" key="1">
    <source>
        <dbReference type="SAM" id="MobiDB-lite"/>
    </source>
</evidence>
<dbReference type="EMBL" id="JAPFFK010000003">
    <property type="protein sequence ID" value="KAJ6770461.1"/>
    <property type="molecule type" value="Genomic_DNA"/>
</dbReference>
<organism evidence="3 4">
    <name type="scientific">Salix purpurea</name>
    <name type="common">Purple osier willow</name>
    <dbReference type="NCBI Taxonomy" id="77065"/>
    <lineage>
        <taxon>Eukaryota</taxon>
        <taxon>Viridiplantae</taxon>
        <taxon>Streptophyta</taxon>
        <taxon>Embryophyta</taxon>
        <taxon>Tracheophyta</taxon>
        <taxon>Spermatophyta</taxon>
        <taxon>Magnoliopsida</taxon>
        <taxon>eudicotyledons</taxon>
        <taxon>Gunneridae</taxon>
        <taxon>Pentapetalae</taxon>
        <taxon>rosids</taxon>
        <taxon>fabids</taxon>
        <taxon>Malpighiales</taxon>
        <taxon>Salicaceae</taxon>
        <taxon>Saliceae</taxon>
        <taxon>Salix</taxon>
    </lineage>
</organism>
<keyword evidence="2" id="KW-0472">Membrane</keyword>
<keyword evidence="2" id="KW-0812">Transmembrane</keyword>
<name>A0A9Q0WNG8_SALPP</name>
<evidence type="ECO:0000256" key="2">
    <source>
        <dbReference type="SAM" id="Phobius"/>
    </source>
</evidence>
<sequence length="62" mass="6660">MASLSSSGSPRNPSLPSSPPRTSPSMAAETKPIDLPPPSLFQLPGSFFFLLSVIYHYLVINL</sequence>
<keyword evidence="2" id="KW-1133">Transmembrane helix</keyword>
<gene>
    <name evidence="3" type="ORF">OIU79_021164</name>
</gene>
<protein>
    <submittedName>
        <fullName evidence="3">Uncharacterized protein</fullName>
    </submittedName>
</protein>
<comment type="caution">
    <text evidence="3">The sequence shown here is derived from an EMBL/GenBank/DDBJ whole genome shotgun (WGS) entry which is preliminary data.</text>
</comment>
<feature type="region of interest" description="Disordered" evidence="1">
    <location>
        <begin position="1"/>
        <end position="31"/>
    </location>
</feature>
<reference evidence="3" key="1">
    <citation type="submission" date="2022-11" db="EMBL/GenBank/DDBJ databases">
        <authorList>
            <person name="Hyden B.L."/>
            <person name="Feng K."/>
            <person name="Yates T."/>
            <person name="Jawdy S."/>
            <person name="Smart L.B."/>
            <person name="Muchero W."/>
        </authorList>
    </citation>
    <scope>NUCLEOTIDE SEQUENCE</scope>
    <source>
        <tissue evidence="3">Shoot tip</tissue>
    </source>
</reference>